<evidence type="ECO:0000313" key="4">
    <source>
        <dbReference type="EMBL" id="TLS38523.1"/>
    </source>
</evidence>
<evidence type="ECO:0000259" key="3">
    <source>
        <dbReference type="Pfam" id="PF22746"/>
    </source>
</evidence>
<dbReference type="PIRSF" id="PIRSF012569">
    <property type="entry name" value="UCP012569"/>
    <property type="match status" value="1"/>
</dbReference>
<protein>
    <submittedName>
        <fullName evidence="4">DUF4097 domain-containing protein</fullName>
    </submittedName>
</protein>
<gene>
    <name evidence="4" type="ORF">FCL54_05140</name>
</gene>
<keyword evidence="5" id="KW-1185">Reference proteome</keyword>
<organism evidence="4 5">
    <name type="scientific">Exobacillus caeni</name>
    <dbReference type="NCBI Taxonomy" id="2574798"/>
    <lineage>
        <taxon>Bacteria</taxon>
        <taxon>Bacillati</taxon>
        <taxon>Bacillota</taxon>
        <taxon>Bacilli</taxon>
        <taxon>Bacillales</taxon>
        <taxon>Guptibacillaceae</taxon>
        <taxon>Exobacillus</taxon>
    </lineage>
</organism>
<dbReference type="InterPro" id="IPR025164">
    <property type="entry name" value="Toastrack_DUF4097"/>
</dbReference>
<dbReference type="Proteomes" id="UP000308230">
    <property type="component" value="Unassembled WGS sequence"/>
</dbReference>
<name>A0A5R9FCB4_9BACL</name>
<feature type="domain" description="DUF4097" evidence="2">
    <location>
        <begin position="108"/>
        <end position="360"/>
    </location>
</feature>
<proteinExistence type="predicted"/>
<accession>A0A5R9FCB4</accession>
<dbReference type="EMBL" id="SWLG01000003">
    <property type="protein sequence ID" value="TLS38523.1"/>
    <property type="molecule type" value="Genomic_DNA"/>
</dbReference>
<evidence type="ECO:0000256" key="1">
    <source>
        <dbReference type="SAM" id="MobiDB-lite"/>
    </source>
</evidence>
<reference evidence="4 5" key="1">
    <citation type="submission" date="2019-04" db="EMBL/GenBank/DDBJ databases">
        <title>Bacillus caeni sp. nov., a bacterium isolated from mangrove sediment.</title>
        <authorList>
            <person name="Huang H."/>
            <person name="Mo K."/>
            <person name="Hu Y."/>
        </authorList>
    </citation>
    <scope>NUCLEOTIDE SEQUENCE [LARGE SCALE GENOMIC DNA]</scope>
    <source>
        <strain evidence="4 5">HB172195</strain>
    </source>
</reference>
<dbReference type="InterPro" id="IPR053959">
    <property type="entry name" value="YvlB/LiaX_N"/>
</dbReference>
<dbReference type="OrthoDB" id="2240743at2"/>
<evidence type="ECO:0000259" key="2">
    <source>
        <dbReference type="Pfam" id="PF13349"/>
    </source>
</evidence>
<dbReference type="RefSeq" id="WP_138123885.1">
    <property type="nucleotide sequence ID" value="NZ_SWLG01000003.1"/>
</dbReference>
<comment type="caution">
    <text evidence="4">The sequence shown here is derived from an EMBL/GenBank/DDBJ whole genome shotgun (WGS) entry which is preliminary data.</text>
</comment>
<feature type="domain" description="YvlB/LiaX N-terminal" evidence="3">
    <location>
        <begin position="3"/>
        <end position="33"/>
    </location>
</feature>
<dbReference type="PANTHER" id="PTHR34094:SF1">
    <property type="entry name" value="PROTEIN FAM185A"/>
    <property type="match status" value="1"/>
</dbReference>
<dbReference type="InterPro" id="IPR016599">
    <property type="entry name" value="UCP012569"/>
</dbReference>
<feature type="region of interest" description="Disordered" evidence="1">
    <location>
        <begin position="33"/>
        <end position="52"/>
    </location>
</feature>
<dbReference type="Pfam" id="PF22746">
    <property type="entry name" value="SHOCT-like_DUF2089-C"/>
    <property type="match status" value="1"/>
</dbReference>
<sequence length="363" mass="40405">MNEERKMILKMIEDGKITADEGAKLLEALGTKEDVKSEQKSHAESFEQETKTADWSDQWSKAAKSSTTRVSNFVESLIQKIKDLDLDFNFGSYEVVHHTFHQSDVSLKKLDISLRNGEIVLKPWDQNEVKVECEANVYRVSSEEEAKEKFLNEASFRVYDDRFSFKIDRADIKATTTVYLPESDYDDVRLKTFNGDITGETIQANLFKTKAANGRITFKKLEARDIEIEAANGAILIEDGEGEICELETGNGAITIKGKFNEIDAQSLNGAIRATVTEPLSGKGEFKTLNGSINVILPKGMAVKGDLKSSIGSVTCDLEDMKVVREKKEMAQRALRFVTSDETSPSYMVEANSKAGGITVSHE</sequence>
<dbReference type="PANTHER" id="PTHR34094">
    <property type="match status" value="1"/>
</dbReference>
<dbReference type="Pfam" id="PF13349">
    <property type="entry name" value="DUF4097"/>
    <property type="match status" value="1"/>
</dbReference>
<evidence type="ECO:0000313" key="5">
    <source>
        <dbReference type="Proteomes" id="UP000308230"/>
    </source>
</evidence>
<dbReference type="AlphaFoldDB" id="A0A5R9FCB4"/>
<dbReference type="Gene3D" id="2.160.20.120">
    <property type="match status" value="1"/>
</dbReference>